<keyword evidence="2 6" id="KW-0479">Metal-binding</keyword>
<dbReference type="Gene3D" id="1.10.1370.20">
    <property type="entry name" value="Oligoendopeptidase f, C-terminal domain"/>
    <property type="match status" value="1"/>
</dbReference>
<reference evidence="9 10" key="1">
    <citation type="journal article" date="2015" name="Nature">
        <title>rRNA introns, odd ribosomes, and small enigmatic genomes across a large radiation of phyla.</title>
        <authorList>
            <person name="Brown C.T."/>
            <person name="Hug L.A."/>
            <person name="Thomas B.C."/>
            <person name="Sharon I."/>
            <person name="Castelle C.J."/>
            <person name="Singh A."/>
            <person name="Wilkins M.J."/>
            <person name="Williams K.H."/>
            <person name="Banfield J.F."/>
        </authorList>
    </citation>
    <scope>NUCLEOTIDE SEQUENCE [LARGE SCALE GENOMIC DNA]</scope>
</reference>
<dbReference type="Gene3D" id="1.20.140.70">
    <property type="entry name" value="Oligopeptidase f, N-terminal domain"/>
    <property type="match status" value="1"/>
</dbReference>
<evidence type="ECO:0000259" key="8">
    <source>
        <dbReference type="Pfam" id="PF08439"/>
    </source>
</evidence>
<keyword evidence="3 6" id="KW-0378">Hydrolase</keyword>
<evidence type="ECO:0000256" key="5">
    <source>
        <dbReference type="ARBA" id="ARBA00023049"/>
    </source>
</evidence>
<protein>
    <submittedName>
        <fullName evidence="9">Oligoendopeptidase F</fullName>
    </submittedName>
</protein>
<evidence type="ECO:0000256" key="1">
    <source>
        <dbReference type="ARBA" id="ARBA00022670"/>
    </source>
</evidence>
<comment type="cofactor">
    <cofactor evidence="6">
        <name>Zn(2+)</name>
        <dbReference type="ChEBI" id="CHEBI:29105"/>
    </cofactor>
    <text evidence="6">Binds 1 zinc ion.</text>
</comment>
<dbReference type="Pfam" id="PF08439">
    <property type="entry name" value="Peptidase_M3_N"/>
    <property type="match status" value="1"/>
</dbReference>
<gene>
    <name evidence="9" type="ORF">UT23_C0007G0006</name>
</gene>
<dbReference type="Proteomes" id="UP000034325">
    <property type="component" value="Unassembled WGS sequence"/>
</dbReference>
<keyword evidence="4 6" id="KW-0862">Zinc</keyword>
<sequence length="598" mass="69941">MIQSQEDKMNKMKITWDLSPLFRSDNDPNIAKKRKEVIRETSRFAKKWERRDDYLKDPKVLKAALDEYENWNRFYGTLAQENYYFDLRHATNQSDTKIKAKVNLAEELSQKLQNEIQFFELRVAKIEPKLQKKFLTYKPLSPYKHFLEKLFEAQKHLLSEPEEKIMNLKSTTSYTNWVRMTSTFLSKEVRDGKNFSELLGLMNSKNKKVRDLAAKSFNEILEKHVEVAEHELNSVLQNKKINDELRKYKRADEARHLGDDIETKVVDTIVETVTNNLSLAKRYYELKAKLFGVPKLAYHERNVEYGKIDKKYQFQESVEIISKVLTNLDSEFLTIFNGFLNEGRVDVFPKNGKRSGAFCIYGLITHPTYILLNYNNLLDDVRTFAHELGHGINDELIRKTQNSLNFGTPTSTAEVASTFFEDFVIQELSRQVDDEIKLTLQMAKLNQDVSSIFRQIAFYNFETELNRKFRKIGYLSKEDIGTLFQKHMKSYMGNYVEQSHGSQNWWTYVEHFRYFFYVYSYASGLLISKSLQASVKSDSKFIVKVKEFLSSGLADSPKNIFNKLGIDITDKNFWEKGLSEVENLLSETEKLATDLGKI</sequence>
<evidence type="ECO:0000256" key="3">
    <source>
        <dbReference type="ARBA" id="ARBA00022801"/>
    </source>
</evidence>
<dbReference type="InterPro" id="IPR001567">
    <property type="entry name" value="Pept_M3A_M3B_dom"/>
</dbReference>
<comment type="similarity">
    <text evidence="6">Belongs to the peptidase M3 family.</text>
</comment>
<keyword evidence="5 6" id="KW-0482">Metalloprotease</keyword>
<accession>A0A0G0M125</accession>
<feature type="domain" description="Peptidase M3A/M3B catalytic" evidence="7">
    <location>
        <begin position="201"/>
        <end position="578"/>
    </location>
</feature>
<proteinExistence type="inferred from homology"/>
<dbReference type="InterPro" id="IPR013647">
    <property type="entry name" value="OligopepF_N_dom"/>
</dbReference>
<dbReference type="EMBL" id="LBWA01000007">
    <property type="protein sequence ID" value="KKQ97868.1"/>
    <property type="molecule type" value="Genomic_DNA"/>
</dbReference>
<evidence type="ECO:0000259" key="7">
    <source>
        <dbReference type="Pfam" id="PF01432"/>
    </source>
</evidence>
<dbReference type="InterPro" id="IPR042088">
    <property type="entry name" value="OligoPept_F_C"/>
</dbReference>
<dbReference type="GO" id="GO:0006508">
    <property type="term" value="P:proteolysis"/>
    <property type="evidence" value="ECO:0007669"/>
    <property type="project" value="UniProtKB-KW"/>
</dbReference>
<feature type="domain" description="Oligopeptidase F N-terminal" evidence="8">
    <location>
        <begin position="125"/>
        <end position="183"/>
    </location>
</feature>
<dbReference type="SUPFAM" id="SSF55486">
    <property type="entry name" value="Metalloproteases ('zincins'), catalytic domain"/>
    <property type="match status" value="1"/>
</dbReference>
<dbReference type="Pfam" id="PF01432">
    <property type="entry name" value="Peptidase_M3"/>
    <property type="match status" value="1"/>
</dbReference>
<keyword evidence="1 6" id="KW-0645">Protease</keyword>
<evidence type="ECO:0000256" key="6">
    <source>
        <dbReference type="RuleBase" id="RU003435"/>
    </source>
</evidence>
<name>A0A0G0M125_9BACT</name>
<evidence type="ECO:0000256" key="2">
    <source>
        <dbReference type="ARBA" id="ARBA00022723"/>
    </source>
</evidence>
<dbReference type="GO" id="GO:0046872">
    <property type="term" value="F:metal ion binding"/>
    <property type="evidence" value="ECO:0007669"/>
    <property type="project" value="UniProtKB-UniRule"/>
</dbReference>
<evidence type="ECO:0000313" key="9">
    <source>
        <dbReference type="EMBL" id="KKQ97868.1"/>
    </source>
</evidence>
<comment type="caution">
    <text evidence="9">The sequence shown here is derived from an EMBL/GenBank/DDBJ whole genome shotgun (WGS) entry which is preliminary data.</text>
</comment>
<evidence type="ECO:0000256" key="4">
    <source>
        <dbReference type="ARBA" id="ARBA00022833"/>
    </source>
</evidence>
<dbReference type="CDD" id="cd09610">
    <property type="entry name" value="M3B_PepF"/>
    <property type="match status" value="1"/>
</dbReference>
<dbReference type="AlphaFoldDB" id="A0A0G0M125"/>
<dbReference type="GO" id="GO:0004222">
    <property type="term" value="F:metalloendopeptidase activity"/>
    <property type="evidence" value="ECO:0007669"/>
    <property type="project" value="InterPro"/>
</dbReference>
<evidence type="ECO:0000313" key="10">
    <source>
        <dbReference type="Proteomes" id="UP000034325"/>
    </source>
</evidence>
<organism evidence="9 10">
    <name type="scientific">Candidatus Woesebacteria bacterium GW2011_GWA1_39_12</name>
    <dbReference type="NCBI Taxonomy" id="1618549"/>
    <lineage>
        <taxon>Bacteria</taxon>
        <taxon>Candidatus Woeseibacteriota</taxon>
    </lineage>
</organism>